<dbReference type="Proteomes" id="UP000002012">
    <property type="component" value="Chromosome"/>
</dbReference>
<protein>
    <submittedName>
        <fullName evidence="1">Uncharacterized protein</fullName>
    </submittedName>
</protein>
<accession>D4H449</accession>
<name>D4H449_DENA2</name>
<keyword evidence="2" id="KW-1185">Reference proteome</keyword>
<proteinExistence type="predicted"/>
<sequence>MLPIIVIVLPVAALFTWWIILAYRNRNIPSVAVHADFEYIEDNHLDEIRKRNHECYITDITTNAYGIYGDD</sequence>
<organism evidence="1 2">
    <name type="scientific">Denitrovibrio acetiphilus (strain DSM 12809 / NBRC 114555 / N2460)</name>
    <dbReference type="NCBI Taxonomy" id="522772"/>
    <lineage>
        <taxon>Bacteria</taxon>
        <taxon>Pseudomonadati</taxon>
        <taxon>Deferribacterota</taxon>
        <taxon>Deferribacteres</taxon>
        <taxon>Deferribacterales</taxon>
        <taxon>Geovibrionaceae</taxon>
        <taxon>Denitrovibrio</taxon>
    </lineage>
</organism>
<evidence type="ECO:0000313" key="2">
    <source>
        <dbReference type="Proteomes" id="UP000002012"/>
    </source>
</evidence>
<dbReference type="InParanoid" id="D4H449"/>
<dbReference type="AlphaFoldDB" id="D4H449"/>
<dbReference type="KEGG" id="dap:Dacet_0562"/>
<dbReference type="STRING" id="522772.Dacet_0562"/>
<evidence type="ECO:0000313" key="1">
    <source>
        <dbReference type="EMBL" id="ADD67360.1"/>
    </source>
</evidence>
<gene>
    <name evidence="1" type="ordered locus">Dacet_0562</name>
</gene>
<dbReference type="PaxDb" id="522772-Dacet_0562"/>
<dbReference type="HOGENOM" id="CLU_2733384_0_0_0"/>
<dbReference type="RefSeq" id="WP_013009904.1">
    <property type="nucleotide sequence ID" value="NC_013943.1"/>
</dbReference>
<reference evidence="1 2" key="1">
    <citation type="journal article" date="2010" name="Stand. Genomic Sci.">
        <title>Complete genome sequence of Denitrovibrio acetiphilus type strain (N2460).</title>
        <authorList>
            <person name="Kiss H."/>
            <person name="Lang E."/>
            <person name="Lapidus A."/>
            <person name="Copeland A."/>
            <person name="Nolan M."/>
            <person name="Glavina Del Rio T."/>
            <person name="Chen F."/>
            <person name="Lucas S."/>
            <person name="Tice H."/>
            <person name="Cheng J.F."/>
            <person name="Han C."/>
            <person name="Goodwin L."/>
            <person name="Pitluck S."/>
            <person name="Liolios K."/>
            <person name="Pati A."/>
            <person name="Ivanova N."/>
            <person name="Mavromatis K."/>
            <person name="Chen A."/>
            <person name="Palaniappan K."/>
            <person name="Land M."/>
            <person name="Hauser L."/>
            <person name="Chang Y.J."/>
            <person name="Jeffries C.D."/>
            <person name="Detter J.C."/>
            <person name="Brettin T."/>
            <person name="Spring S."/>
            <person name="Rohde M."/>
            <person name="Goker M."/>
            <person name="Woyke T."/>
            <person name="Bristow J."/>
            <person name="Eisen J.A."/>
            <person name="Markowitz V."/>
            <person name="Hugenholtz P."/>
            <person name="Kyrpides N.C."/>
            <person name="Klenk H.P."/>
        </authorList>
    </citation>
    <scope>NUCLEOTIDE SEQUENCE [LARGE SCALE GENOMIC DNA]</scope>
    <source>
        <strain evidence="2">DSM 12809 / NBRC 114555 / N2460</strain>
    </source>
</reference>
<dbReference type="EMBL" id="CP001968">
    <property type="protein sequence ID" value="ADD67360.1"/>
    <property type="molecule type" value="Genomic_DNA"/>
</dbReference>